<dbReference type="RefSeq" id="WP_344799687.1">
    <property type="nucleotide sequence ID" value="NZ_BAABBN010000012.1"/>
</dbReference>
<organism evidence="2 3">
    <name type="scientific">Litoribacillus peritrichatus</name>
    <dbReference type="NCBI Taxonomy" id="718191"/>
    <lineage>
        <taxon>Bacteria</taxon>
        <taxon>Pseudomonadati</taxon>
        <taxon>Pseudomonadota</taxon>
        <taxon>Gammaproteobacteria</taxon>
        <taxon>Oceanospirillales</taxon>
        <taxon>Oceanospirillaceae</taxon>
        <taxon>Litoribacillus</taxon>
    </lineage>
</organism>
<dbReference type="InterPro" id="IPR007560">
    <property type="entry name" value="Restrct_endonuc_IV_Mrr"/>
</dbReference>
<feature type="domain" description="Restriction endonuclease type IV Mrr" evidence="1">
    <location>
        <begin position="6"/>
        <end position="119"/>
    </location>
</feature>
<reference evidence="3" key="1">
    <citation type="journal article" date="2019" name="Int. J. Syst. Evol. Microbiol.">
        <title>The Global Catalogue of Microorganisms (GCM) 10K type strain sequencing project: providing services to taxonomists for standard genome sequencing and annotation.</title>
        <authorList>
            <consortium name="The Broad Institute Genomics Platform"/>
            <consortium name="The Broad Institute Genome Sequencing Center for Infectious Disease"/>
            <person name="Wu L."/>
            <person name="Ma J."/>
        </authorList>
    </citation>
    <scope>NUCLEOTIDE SEQUENCE [LARGE SCALE GENOMIC DNA]</scope>
    <source>
        <strain evidence="3">JCM 17551</strain>
    </source>
</reference>
<dbReference type="Gene3D" id="3.40.1350.10">
    <property type="match status" value="1"/>
</dbReference>
<proteinExistence type="predicted"/>
<protein>
    <recommendedName>
        <fullName evidence="1">Restriction endonuclease type IV Mrr domain-containing protein</fullName>
    </recommendedName>
</protein>
<dbReference type="SUPFAM" id="SSF52980">
    <property type="entry name" value="Restriction endonuclease-like"/>
    <property type="match status" value="1"/>
</dbReference>
<dbReference type="EMBL" id="BAABBN010000012">
    <property type="protein sequence ID" value="GAA3933801.1"/>
    <property type="molecule type" value="Genomic_DNA"/>
</dbReference>
<evidence type="ECO:0000313" key="3">
    <source>
        <dbReference type="Proteomes" id="UP001501565"/>
    </source>
</evidence>
<dbReference type="Proteomes" id="UP001501565">
    <property type="component" value="Unassembled WGS sequence"/>
</dbReference>
<dbReference type="InterPro" id="IPR011856">
    <property type="entry name" value="tRNA_endonuc-like_dom_sf"/>
</dbReference>
<comment type="caution">
    <text evidence="2">The sequence shown here is derived from an EMBL/GenBank/DDBJ whole genome shotgun (WGS) entry which is preliminary data.</text>
</comment>
<accession>A0ABP7N0E0</accession>
<evidence type="ECO:0000313" key="2">
    <source>
        <dbReference type="EMBL" id="GAA3933801.1"/>
    </source>
</evidence>
<name>A0ABP7N0E0_9GAMM</name>
<dbReference type="InterPro" id="IPR011335">
    <property type="entry name" value="Restrct_endonuc-II-like"/>
</dbReference>
<evidence type="ECO:0000259" key="1">
    <source>
        <dbReference type="Pfam" id="PF04471"/>
    </source>
</evidence>
<keyword evidence="3" id="KW-1185">Reference proteome</keyword>
<gene>
    <name evidence="2" type="ORF">GCM10022277_32960</name>
</gene>
<sequence length="310" mass="35506">MAKRKSSDGKEYEKLAEDIFKKIFSNNVSAVIDRDVKLESEFGERQFDVVVSNVYEDYKVSVVVECKDYGRPIDIFYIDAYVGKLQDFDVKQSIFIAKNGFTANALKKAAANGVVCCTAQEACHPDWNIDTLIEVYLMEVMPTKLSPRCSNVYIRPGESFSIRMYNGIDAFSLFEDKWKNGDINLPSEGECGVITFKEIAPPYCMDFTSKEDEIETRDIGELTFTLAWKRRYFKTTLDKIKKTQLLQFCGKENAFHLFLDRAELSKYEESMTEITKEDIDSSKGIVLMISSKPEVKFAEMKLEDFIAVEV</sequence>
<dbReference type="Pfam" id="PF04471">
    <property type="entry name" value="Mrr_cat"/>
    <property type="match status" value="1"/>
</dbReference>